<proteinExistence type="predicted"/>
<accession>A0A0H5QK78</accession>
<dbReference type="AlphaFoldDB" id="A0A0H5QK78"/>
<dbReference type="EMBL" id="LN853583">
    <property type="protein sequence ID" value="CRY96212.1"/>
    <property type="molecule type" value="Genomic_DNA"/>
</dbReference>
<organism evidence="1">
    <name type="scientific">uncultured prokaryote</name>
    <dbReference type="NCBI Taxonomy" id="198431"/>
    <lineage>
        <taxon>unclassified sequences</taxon>
        <taxon>environmental samples</taxon>
    </lineage>
</organism>
<protein>
    <submittedName>
        <fullName evidence="1">Uncharacterized protein</fullName>
    </submittedName>
</protein>
<sequence length="184" mass="20012">MAIYRAQVTWTGVGPTTDYTSFTFGPEATTNKDGISPALEQAFQYLKNAITSSATVSFDGELKEIDPATGDVTAVFGGDAFVVQMAKTGEPLPTTIQGLLRLRTGIYNAGKEIRGRMFFPGFTEDNSDSGVPSATARGFMENFYDFLSFDDVVPVVYSPTHRTFANIASVNAWTQWAYLSGRRG</sequence>
<reference evidence="1" key="1">
    <citation type="submission" date="2015-06" db="EMBL/GenBank/DDBJ databases">
        <authorList>
            <person name="Joergensen T."/>
        </authorList>
    </citation>
    <scope>NUCLEOTIDE SEQUENCE</scope>
    <source>
        <strain evidence="1">RGFK0988</strain>
    </source>
</reference>
<evidence type="ECO:0000313" key="1">
    <source>
        <dbReference type="EMBL" id="CRY96212.1"/>
    </source>
</evidence>
<reference evidence="1" key="2">
    <citation type="submission" date="2015-07" db="EMBL/GenBank/DDBJ databases">
        <title>Plasmids, circular viruses and viroids from rat gut.</title>
        <authorList>
            <person name="Jorgensen T.J."/>
            <person name="Hansen M.A."/>
            <person name="Xu Z."/>
            <person name="Tabak M.A."/>
            <person name="Sorensen S.J."/>
            <person name="Hansen L.H."/>
        </authorList>
    </citation>
    <scope>NUCLEOTIDE SEQUENCE</scope>
    <source>
        <strain evidence="1">RGFK0988</strain>
    </source>
</reference>
<name>A0A0H5QK78_9ZZZZ</name>